<gene>
    <name evidence="2" type="ORF">BIW11_03185</name>
</gene>
<protein>
    <submittedName>
        <fullName evidence="2">Uncharacterized protein</fullName>
    </submittedName>
</protein>
<dbReference type="EMBL" id="MNPL01005644">
    <property type="protein sequence ID" value="OQR75877.1"/>
    <property type="molecule type" value="Genomic_DNA"/>
</dbReference>
<feature type="compositionally biased region" description="Polar residues" evidence="1">
    <location>
        <begin position="1"/>
        <end position="11"/>
    </location>
</feature>
<dbReference type="InParanoid" id="A0A1V9XQU8"/>
<dbReference type="Proteomes" id="UP000192247">
    <property type="component" value="Unassembled WGS sequence"/>
</dbReference>
<comment type="caution">
    <text evidence="2">The sequence shown here is derived from an EMBL/GenBank/DDBJ whole genome shotgun (WGS) entry which is preliminary data.</text>
</comment>
<evidence type="ECO:0000313" key="3">
    <source>
        <dbReference type="Proteomes" id="UP000192247"/>
    </source>
</evidence>
<evidence type="ECO:0000256" key="1">
    <source>
        <dbReference type="SAM" id="MobiDB-lite"/>
    </source>
</evidence>
<reference evidence="2 3" key="1">
    <citation type="journal article" date="2017" name="Gigascience">
        <title>Draft genome of the honey bee ectoparasitic mite, Tropilaelaps mercedesae, is shaped by the parasitic life history.</title>
        <authorList>
            <person name="Dong X."/>
            <person name="Armstrong S.D."/>
            <person name="Xia D."/>
            <person name="Makepeace B.L."/>
            <person name="Darby A.C."/>
            <person name="Kadowaki T."/>
        </authorList>
    </citation>
    <scope>NUCLEOTIDE SEQUENCE [LARGE SCALE GENOMIC DNA]</scope>
    <source>
        <strain evidence="2">Wuxi-XJTLU</strain>
    </source>
</reference>
<feature type="compositionally biased region" description="Basic residues" evidence="1">
    <location>
        <begin position="13"/>
        <end position="24"/>
    </location>
</feature>
<feature type="region of interest" description="Disordered" evidence="1">
    <location>
        <begin position="1"/>
        <end position="34"/>
    </location>
</feature>
<accession>A0A1V9XQU8</accession>
<sequence>MTGIISTGQSLHQHIHQHHGHHQHILPTDSCYSSSAASSPLPQRVVISPDAGYYSPETTLNRSEQPVFESLQEHLPDSGVGFRRKQSHCDDPLPQEIPGANAYNDVVGEYHLGHVEESQADDSAYVETKSYFVPGSIAKRRPLSGSLLSLTTSSDRSDSSEIDWAVKLNNGWLLPLDLETVPLKIPFGAQRVPGAVPYRQLPVVKDASEVRRNTLASKGPSIIFRQQSKSGILGRSPSIDGMFARPSHHRDELSDLLDLYSSLCLEEDEDLLVRAERRDLPEGFQRSYRLPPTRRFSHPPKRTQNYKKAMDNDIIALTRLGERTPPSRRSAIPDLVLDDLATRRFSNQGRSLKV</sequence>
<keyword evidence="3" id="KW-1185">Reference proteome</keyword>
<organism evidence="2 3">
    <name type="scientific">Tropilaelaps mercedesae</name>
    <dbReference type="NCBI Taxonomy" id="418985"/>
    <lineage>
        <taxon>Eukaryota</taxon>
        <taxon>Metazoa</taxon>
        <taxon>Ecdysozoa</taxon>
        <taxon>Arthropoda</taxon>
        <taxon>Chelicerata</taxon>
        <taxon>Arachnida</taxon>
        <taxon>Acari</taxon>
        <taxon>Parasitiformes</taxon>
        <taxon>Mesostigmata</taxon>
        <taxon>Gamasina</taxon>
        <taxon>Dermanyssoidea</taxon>
        <taxon>Laelapidae</taxon>
        <taxon>Tropilaelaps</taxon>
    </lineage>
</organism>
<dbReference type="AlphaFoldDB" id="A0A1V9XQU8"/>
<evidence type="ECO:0000313" key="2">
    <source>
        <dbReference type="EMBL" id="OQR75877.1"/>
    </source>
</evidence>
<name>A0A1V9XQU8_9ACAR</name>
<proteinExistence type="predicted"/>